<comment type="similarity">
    <text evidence="1 2">Belongs to the small heat shock protein (HSP20) family.</text>
</comment>
<feature type="domain" description="CS" evidence="5">
    <location>
        <begin position="42"/>
        <end position="137"/>
    </location>
</feature>
<evidence type="ECO:0000259" key="5">
    <source>
        <dbReference type="PROSITE" id="PS51203"/>
    </source>
</evidence>
<dbReference type="PANTHER" id="PTHR11527">
    <property type="entry name" value="HEAT-SHOCK PROTEIN 20 FAMILY MEMBER"/>
    <property type="match status" value="1"/>
</dbReference>
<dbReference type="PROSITE" id="PS01031">
    <property type="entry name" value="SHSP"/>
    <property type="match status" value="1"/>
</dbReference>
<reference evidence="6 7" key="1">
    <citation type="journal article" date="2005" name="Int. J. Syst. Evol. Microbiol.">
        <title>Bacillus litoralis sp. nov., isolated from a tidal flat of the Yellow Sea in Korea.</title>
        <authorList>
            <person name="Yoon J.H."/>
            <person name="Oh T.K."/>
        </authorList>
    </citation>
    <scope>NUCLEOTIDE SEQUENCE [LARGE SCALE GENOMIC DNA]</scope>
    <source>
        <strain evidence="6 7">SW-211</strain>
    </source>
</reference>
<dbReference type="InterPro" id="IPR031107">
    <property type="entry name" value="Small_HSP"/>
</dbReference>
<evidence type="ECO:0000256" key="1">
    <source>
        <dbReference type="PROSITE-ProRule" id="PRU00285"/>
    </source>
</evidence>
<feature type="domain" description="SHSP" evidence="4">
    <location>
        <begin position="37"/>
        <end position="137"/>
    </location>
</feature>
<feature type="region of interest" description="Disordered" evidence="3">
    <location>
        <begin position="23"/>
        <end position="46"/>
    </location>
</feature>
<organism evidence="6 7">
    <name type="scientific">Metabacillus litoralis</name>
    <dbReference type="NCBI Taxonomy" id="152268"/>
    <lineage>
        <taxon>Bacteria</taxon>
        <taxon>Bacillati</taxon>
        <taxon>Bacillota</taxon>
        <taxon>Bacilli</taxon>
        <taxon>Bacillales</taxon>
        <taxon>Bacillaceae</taxon>
        <taxon>Metabacillus</taxon>
    </lineage>
</organism>
<evidence type="ECO:0000259" key="4">
    <source>
        <dbReference type="PROSITE" id="PS01031"/>
    </source>
</evidence>
<dbReference type="Gene3D" id="2.60.40.790">
    <property type="match status" value="1"/>
</dbReference>
<evidence type="ECO:0000313" key="7">
    <source>
        <dbReference type="Proteomes" id="UP000321363"/>
    </source>
</evidence>
<protein>
    <submittedName>
        <fullName evidence="6">Hsp20/alpha crystallin family protein</fullName>
    </submittedName>
</protein>
<gene>
    <name evidence="6" type="ORF">FS935_18190</name>
</gene>
<proteinExistence type="inferred from homology"/>
<dbReference type="InterPro" id="IPR007052">
    <property type="entry name" value="CS_dom"/>
</dbReference>
<keyword evidence="7" id="KW-1185">Reference proteome</keyword>
<dbReference type="Pfam" id="PF00011">
    <property type="entry name" value="HSP20"/>
    <property type="match status" value="1"/>
</dbReference>
<evidence type="ECO:0000313" key="6">
    <source>
        <dbReference type="EMBL" id="TXC85985.1"/>
    </source>
</evidence>
<dbReference type="Proteomes" id="UP000321363">
    <property type="component" value="Unassembled WGS sequence"/>
</dbReference>
<dbReference type="InterPro" id="IPR008978">
    <property type="entry name" value="HSP20-like_chaperone"/>
</dbReference>
<comment type="caution">
    <text evidence="6">The sequence shown here is derived from an EMBL/GenBank/DDBJ whole genome shotgun (WGS) entry which is preliminary data.</text>
</comment>
<evidence type="ECO:0000256" key="3">
    <source>
        <dbReference type="SAM" id="MobiDB-lite"/>
    </source>
</evidence>
<evidence type="ECO:0000256" key="2">
    <source>
        <dbReference type="RuleBase" id="RU003616"/>
    </source>
</evidence>
<dbReference type="PROSITE" id="PS51203">
    <property type="entry name" value="CS"/>
    <property type="match status" value="1"/>
</dbReference>
<sequence>MNTLYNTYSIGGTSMYYDKKGRNEIQRKPQGNQRSNNKQKDVRTPRADLFETNDHYYIRLSLPGVKKENLNIVIDEKGMLEIKGRVFTNIPEHTKNIIQQEIYQGPFYRKIRLNSRVDKQSIKFNYNNGILEIYIKK</sequence>
<dbReference type="AlphaFoldDB" id="A0A5C6VQF2"/>
<name>A0A5C6VQF2_9BACI</name>
<accession>A0A5C6VQF2</accession>
<dbReference type="EMBL" id="VOQF01000013">
    <property type="protein sequence ID" value="TXC85985.1"/>
    <property type="molecule type" value="Genomic_DNA"/>
</dbReference>
<dbReference type="CDD" id="cd06464">
    <property type="entry name" value="ACD_sHsps-like"/>
    <property type="match status" value="1"/>
</dbReference>
<dbReference type="SUPFAM" id="SSF49764">
    <property type="entry name" value="HSP20-like chaperones"/>
    <property type="match status" value="1"/>
</dbReference>
<dbReference type="InterPro" id="IPR002068">
    <property type="entry name" value="A-crystallin/Hsp20_dom"/>
</dbReference>